<dbReference type="InterPro" id="IPR036249">
    <property type="entry name" value="Thioredoxin-like_sf"/>
</dbReference>
<evidence type="ECO:0000313" key="3">
    <source>
        <dbReference type="Proteomes" id="UP001150266"/>
    </source>
</evidence>
<dbReference type="OrthoDB" id="4951845at2759"/>
<dbReference type="CDD" id="cd00299">
    <property type="entry name" value="GST_C_family"/>
    <property type="match status" value="1"/>
</dbReference>
<accession>A0A9W9DKM6</accession>
<dbReference type="Gene3D" id="1.20.1050.10">
    <property type="match status" value="1"/>
</dbReference>
<proteinExistence type="predicted"/>
<name>A0A9W9DKM6_9AGAR</name>
<dbReference type="EMBL" id="JAOTPV010000015">
    <property type="protein sequence ID" value="KAJ4475009.1"/>
    <property type="molecule type" value="Genomic_DNA"/>
</dbReference>
<protein>
    <recommendedName>
        <fullName evidence="1">GST N-terminal domain-containing protein</fullName>
    </recommendedName>
</protein>
<organism evidence="2 3">
    <name type="scientific">Lentinula aciculospora</name>
    <dbReference type="NCBI Taxonomy" id="153920"/>
    <lineage>
        <taxon>Eukaryota</taxon>
        <taxon>Fungi</taxon>
        <taxon>Dikarya</taxon>
        <taxon>Basidiomycota</taxon>
        <taxon>Agaricomycotina</taxon>
        <taxon>Agaricomycetes</taxon>
        <taxon>Agaricomycetidae</taxon>
        <taxon>Agaricales</taxon>
        <taxon>Marasmiineae</taxon>
        <taxon>Omphalotaceae</taxon>
        <taxon>Lentinula</taxon>
    </lineage>
</organism>
<dbReference type="PROSITE" id="PS50404">
    <property type="entry name" value="GST_NTER"/>
    <property type="match status" value="1"/>
</dbReference>
<dbReference type="InterPro" id="IPR004045">
    <property type="entry name" value="Glutathione_S-Trfase_N"/>
</dbReference>
<evidence type="ECO:0000259" key="1">
    <source>
        <dbReference type="PROSITE" id="PS50404"/>
    </source>
</evidence>
<dbReference type="AlphaFoldDB" id="A0A9W9DKM6"/>
<dbReference type="SUPFAM" id="SSF52833">
    <property type="entry name" value="Thioredoxin-like"/>
    <property type="match status" value="1"/>
</dbReference>
<feature type="domain" description="GST N-terminal" evidence="1">
    <location>
        <begin position="10"/>
        <end position="101"/>
    </location>
</feature>
<dbReference type="Pfam" id="PF22041">
    <property type="entry name" value="GST_C_7"/>
    <property type="match status" value="1"/>
</dbReference>
<dbReference type="Gene3D" id="3.40.30.10">
    <property type="entry name" value="Glutaredoxin"/>
    <property type="match status" value="1"/>
</dbReference>
<gene>
    <name evidence="2" type="ORF">J3R30DRAFT_635127</name>
</gene>
<dbReference type="InterPro" id="IPR054416">
    <property type="entry name" value="GST_UstS-like_C"/>
</dbReference>
<keyword evidence="3" id="KW-1185">Reference proteome</keyword>
<dbReference type="Pfam" id="PF13409">
    <property type="entry name" value="GST_N_2"/>
    <property type="match status" value="1"/>
</dbReference>
<sequence>MITLYDLPSSFDDPNPITYSPFVLRVKFALQHKGIPFTTHRVTYSEIASKAQAIGAPPTDVQPDGTPLYTIPFIYDSETNTAIADSFLIAKYLDRTYPNSGSTLLPEGTEILQHLFASNTVMMPFVPLYNFLRVSIYEKMDAIMQAAYVEHYQSFDIQQKFEEEEMKQMWVQTEVGLGKLDQVMGENNAFVKEEPTFADDALGANLRLIKFVIGEESKEWTAISSMWHNGRWGKYLDWLENYKPRVA</sequence>
<evidence type="ECO:0000313" key="2">
    <source>
        <dbReference type="EMBL" id="KAJ4475009.1"/>
    </source>
</evidence>
<dbReference type="Proteomes" id="UP001150266">
    <property type="component" value="Unassembled WGS sequence"/>
</dbReference>
<comment type="caution">
    <text evidence="2">The sequence shown here is derived from an EMBL/GenBank/DDBJ whole genome shotgun (WGS) entry which is preliminary data.</text>
</comment>
<reference evidence="2" key="1">
    <citation type="submission" date="2022-08" db="EMBL/GenBank/DDBJ databases">
        <title>A Global Phylogenomic Analysis of the Shiitake Genus Lentinula.</title>
        <authorList>
            <consortium name="DOE Joint Genome Institute"/>
            <person name="Sierra-Patev S."/>
            <person name="Min B."/>
            <person name="Naranjo-Ortiz M."/>
            <person name="Looney B."/>
            <person name="Konkel Z."/>
            <person name="Slot J.C."/>
            <person name="Sakamoto Y."/>
            <person name="Steenwyk J.L."/>
            <person name="Rokas A."/>
            <person name="Carro J."/>
            <person name="Camarero S."/>
            <person name="Ferreira P."/>
            <person name="Molpeceres G."/>
            <person name="Ruiz-Duenas F.J."/>
            <person name="Serrano A."/>
            <person name="Henrissat B."/>
            <person name="Drula E."/>
            <person name="Hughes K.W."/>
            <person name="Mata J.L."/>
            <person name="Ishikawa N.K."/>
            <person name="Vargas-Isla R."/>
            <person name="Ushijima S."/>
            <person name="Smith C.A."/>
            <person name="Ahrendt S."/>
            <person name="Andreopoulos W."/>
            <person name="He G."/>
            <person name="Labutti K."/>
            <person name="Lipzen A."/>
            <person name="Ng V."/>
            <person name="Riley R."/>
            <person name="Sandor L."/>
            <person name="Barry K."/>
            <person name="Martinez A.T."/>
            <person name="Xiao Y."/>
            <person name="Gibbons J.G."/>
            <person name="Terashima K."/>
            <person name="Grigoriev I.V."/>
            <person name="Hibbett D.S."/>
        </authorList>
    </citation>
    <scope>NUCLEOTIDE SEQUENCE</scope>
    <source>
        <strain evidence="2">JLM2183</strain>
    </source>
</reference>